<reference evidence="1" key="1">
    <citation type="journal article" date="2021" name="Proc. Natl. Acad. Sci. U.S.A.">
        <title>A Catalog of Tens of Thousands of Viruses from Human Metagenomes Reveals Hidden Associations with Chronic Diseases.</title>
        <authorList>
            <person name="Tisza M.J."/>
            <person name="Buck C.B."/>
        </authorList>
    </citation>
    <scope>NUCLEOTIDE SEQUENCE</scope>
    <source>
        <strain evidence="1">CtOSJ35</strain>
    </source>
</reference>
<dbReference type="InterPro" id="IPR011335">
    <property type="entry name" value="Restrct_endonuc-II-like"/>
</dbReference>
<dbReference type="SUPFAM" id="SSF52980">
    <property type="entry name" value="Restriction endonuclease-like"/>
    <property type="match status" value="1"/>
</dbReference>
<dbReference type="InterPro" id="IPR011856">
    <property type="entry name" value="tRNA_endonuc-like_dom_sf"/>
</dbReference>
<dbReference type="EMBL" id="BK015447">
    <property type="protein sequence ID" value="DAE07263.1"/>
    <property type="molecule type" value="Genomic_DNA"/>
</dbReference>
<evidence type="ECO:0000313" key="1">
    <source>
        <dbReference type="EMBL" id="DAE07263.1"/>
    </source>
</evidence>
<sequence length="196" mass="22914">MNTSLQKMARSRRLTLMNVGKIFEQKFKESIPKDVAVIRLHDSASGFGQDSRSTRFSMKSPFDFILFKTPCMYCLELKSTDKKSFSFEREKPTKENPTKREIHWHQIQALTEYNKYCNCICGFVLDFRNDGTYFLSIKDFNKFKEESVKVSINIQDCIAYGAVQIDRKLKKKYYSYDVARLLDKIGSDEIGKKNCI</sequence>
<accession>A0A8S5PJ79</accession>
<name>A0A8S5PJ79_9CAUD</name>
<proteinExistence type="predicted"/>
<dbReference type="GO" id="GO:0003676">
    <property type="term" value="F:nucleic acid binding"/>
    <property type="evidence" value="ECO:0007669"/>
    <property type="project" value="InterPro"/>
</dbReference>
<organism evidence="1">
    <name type="scientific">Siphoviridae sp. ctOSJ35</name>
    <dbReference type="NCBI Taxonomy" id="2825479"/>
    <lineage>
        <taxon>Viruses</taxon>
        <taxon>Duplodnaviria</taxon>
        <taxon>Heunggongvirae</taxon>
        <taxon>Uroviricota</taxon>
        <taxon>Caudoviricetes</taxon>
    </lineage>
</organism>
<protein>
    <submittedName>
        <fullName evidence="1">Penicillin-binding protein-related factor A</fullName>
    </submittedName>
</protein>
<dbReference type="Gene3D" id="3.40.1350.10">
    <property type="match status" value="1"/>
</dbReference>